<organism evidence="2 3">
    <name type="scientific">Brassica cretica</name>
    <name type="common">Mustard</name>
    <dbReference type="NCBI Taxonomy" id="69181"/>
    <lineage>
        <taxon>Eukaryota</taxon>
        <taxon>Viridiplantae</taxon>
        <taxon>Streptophyta</taxon>
        <taxon>Embryophyta</taxon>
        <taxon>Tracheophyta</taxon>
        <taxon>Spermatophyta</taxon>
        <taxon>Magnoliopsida</taxon>
        <taxon>eudicotyledons</taxon>
        <taxon>Gunneridae</taxon>
        <taxon>Pentapetalae</taxon>
        <taxon>rosids</taxon>
        <taxon>malvids</taxon>
        <taxon>Brassicales</taxon>
        <taxon>Brassicaceae</taxon>
        <taxon>Brassiceae</taxon>
        <taxon>Brassica</taxon>
    </lineage>
</organism>
<protein>
    <recommendedName>
        <fullName evidence="4">Secreted protein</fullName>
    </recommendedName>
</protein>
<dbReference type="Proteomes" id="UP000712600">
    <property type="component" value="Unassembled WGS sequence"/>
</dbReference>
<dbReference type="AlphaFoldDB" id="A0A8S9RZR7"/>
<evidence type="ECO:0000313" key="3">
    <source>
        <dbReference type="Proteomes" id="UP000712600"/>
    </source>
</evidence>
<feature type="chain" id="PRO_5035829952" description="Secreted protein" evidence="1">
    <location>
        <begin position="24"/>
        <end position="189"/>
    </location>
</feature>
<name>A0A8S9RZR7_BRACR</name>
<sequence>MWLLPHPFSVVAPIMSALLELQARVVVHSSRSSRVSTAGGSWEASFSLTQFAKLFGGGINHLEHRCGEANITKAWSHGSSKVSSLFGNALQWSALLELQARVVVHSSRSSRVSTAGGSWEASFSLTQFAKLFGGGINHLEHRCGEANITKAWSHGSSKVSSLFGNALQWSSYGFCSVCSIRIIICFIVP</sequence>
<proteinExistence type="predicted"/>
<evidence type="ECO:0008006" key="4">
    <source>
        <dbReference type="Google" id="ProtNLM"/>
    </source>
</evidence>
<feature type="signal peptide" evidence="1">
    <location>
        <begin position="1"/>
        <end position="23"/>
    </location>
</feature>
<gene>
    <name evidence="2" type="ORF">F2Q69_00032474</name>
</gene>
<keyword evidence="1" id="KW-0732">Signal</keyword>
<accession>A0A8S9RZR7</accession>
<comment type="caution">
    <text evidence="2">The sequence shown here is derived from an EMBL/GenBank/DDBJ whole genome shotgun (WGS) entry which is preliminary data.</text>
</comment>
<evidence type="ECO:0000313" key="2">
    <source>
        <dbReference type="EMBL" id="KAF3586925.1"/>
    </source>
</evidence>
<reference evidence="2" key="1">
    <citation type="submission" date="2019-12" db="EMBL/GenBank/DDBJ databases">
        <title>Genome sequencing and annotation of Brassica cretica.</title>
        <authorList>
            <person name="Studholme D.J."/>
            <person name="Sarris P."/>
        </authorList>
    </citation>
    <scope>NUCLEOTIDE SEQUENCE</scope>
    <source>
        <strain evidence="2">PFS-109/04</strain>
        <tissue evidence="2">Leaf</tissue>
    </source>
</reference>
<dbReference type="EMBL" id="QGKX02000088">
    <property type="protein sequence ID" value="KAF3586925.1"/>
    <property type="molecule type" value="Genomic_DNA"/>
</dbReference>
<evidence type="ECO:0000256" key="1">
    <source>
        <dbReference type="SAM" id="SignalP"/>
    </source>
</evidence>